<evidence type="ECO:0000313" key="2">
    <source>
        <dbReference type="EMBL" id="JAH81336.1"/>
    </source>
</evidence>
<name>A0A0E9VTG9_ANGAN</name>
<dbReference type="EMBL" id="GBXM01027241">
    <property type="protein sequence ID" value="JAH81336.1"/>
    <property type="molecule type" value="Transcribed_RNA"/>
</dbReference>
<dbReference type="AlphaFoldDB" id="A0A0E9VTG9"/>
<proteinExistence type="predicted"/>
<sequence length="33" mass="3822">MHYRNSSQKSEERQGFSMNKSIQITKPALTVQP</sequence>
<reference evidence="2" key="2">
    <citation type="journal article" date="2015" name="Fish Shellfish Immunol.">
        <title>Early steps in the European eel (Anguilla anguilla)-Vibrio vulnificus interaction in the gills: Role of the RtxA13 toxin.</title>
        <authorList>
            <person name="Callol A."/>
            <person name="Pajuelo D."/>
            <person name="Ebbesson L."/>
            <person name="Teles M."/>
            <person name="MacKenzie S."/>
            <person name="Amaro C."/>
        </authorList>
    </citation>
    <scope>NUCLEOTIDE SEQUENCE</scope>
</reference>
<accession>A0A0E9VTG9</accession>
<protein>
    <submittedName>
        <fullName evidence="2">Uncharacterized protein</fullName>
    </submittedName>
</protein>
<evidence type="ECO:0000256" key="1">
    <source>
        <dbReference type="SAM" id="MobiDB-lite"/>
    </source>
</evidence>
<feature type="region of interest" description="Disordered" evidence="1">
    <location>
        <begin position="1"/>
        <end position="33"/>
    </location>
</feature>
<organism evidence="2">
    <name type="scientific">Anguilla anguilla</name>
    <name type="common">European freshwater eel</name>
    <name type="synonym">Muraena anguilla</name>
    <dbReference type="NCBI Taxonomy" id="7936"/>
    <lineage>
        <taxon>Eukaryota</taxon>
        <taxon>Metazoa</taxon>
        <taxon>Chordata</taxon>
        <taxon>Craniata</taxon>
        <taxon>Vertebrata</taxon>
        <taxon>Euteleostomi</taxon>
        <taxon>Actinopterygii</taxon>
        <taxon>Neopterygii</taxon>
        <taxon>Teleostei</taxon>
        <taxon>Anguilliformes</taxon>
        <taxon>Anguillidae</taxon>
        <taxon>Anguilla</taxon>
    </lineage>
</organism>
<reference evidence="2" key="1">
    <citation type="submission" date="2014-11" db="EMBL/GenBank/DDBJ databases">
        <authorList>
            <person name="Amaro Gonzalez C."/>
        </authorList>
    </citation>
    <scope>NUCLEOTIDE SEQUENCE</scope>
</reference>